<dbReference type="Gene3D" id="3.10.110.10">
    <property type="entry name" value="Ubiquitin Conjugating Enzyme"/>
    <property type="match status" value="1"/>
</dbReference>
<proteinExistence type="predicted"/>
<dbReference type="GO" id="GO:0043240">
    <property type="term" value="C:Fanconi anaemia nuclear complex"/>
    <property type="evidence" value="ECO:0007669"/>
    <property type="project" value="InterPro"/>
</dbReference>
<sequence>MDGRLVKENPLLLPMNRNKTVYDGFITVQDQDFRLRVLLPPDRQIKQAKVLCCWSLRNMLRGHEVIIKQRLLQSSDLGSFLLEMKTVLEVCVQNRPEPLSIPRPQSYSDLLSELETLGWDKLLFIDSDFRTLRLKADDAAGRGHVLTVKLKPKHPSEAPECTADVPLPLSFHWTPQWEPWTSVSAAASLSLLTRLTSLAET</sequence>
<dbReference type="GO" id="GO:0006513">
    <property type="term" value="P:protein monoubiquitination"/>
    <property type="evidence" value="ECO:0007669"/>
    <property type="project" value="TreeGrafter"/>
</dbReference>
<dbReference type="Proteomes" id="UP001497482">
    <property type="component" value="Chromosome 13"/>
</dbReference>
<dbReference type="InterPro" id="IPR026848">
    <property type="entry name" value="Fancl"/>
</dbReference>
<dbReference type="GO" id="GO:0036297">
    <property type="term" value="P:interstrand cross-link repair"/>
    <property type="evidence" value="ECO:0007669"/>
    <property type="project" value="InterPro"/>
</dbReference>
<gene>
    <name evidence="3" type="ORF">KC01_LOCUS9682</name>
</gene>
<dbReference type="InterPro" id="IPR019162">
    <property type="entry name" value="FancL_WD-rpt_cont_dom"/>
</dbReference>
<accession>A0AAV2JM46</accession>
<dbReference type="AlphaFoldDB" id="A0AAV2JM46"/>
<dbReference type="CDD" id="cd23831">
    <property type="entry name" value="DRWD-N_FANCL"/>
    <property type="match status" value="1"/>
</dbReference>
<dbReference type="Pfam" id="PF09765">
    <property type="entry name" value="FANCL_d1"/>
    <property type="match status" value="1"/>
</dbReference>
<dbReference type="InterPro" id="IPR016135">
    <property type="entry name" value="UBQ-conjugating_enzyme/RWD"/>
</dbReference>
<name>A0AAV2JM46_KNICA</name>
<keyword evidence="4" id="KW-1185">Reference proteome</keyword>
<feature type="domain" description="FANCL UBC-like" evidence="2">
    <location>
        <begin position="104"/>
        <end position="175"/>
    </location>
</feature>
<reference evidence="3 4" key="1">
    <citation type="submission" date="2024-04" db="EMBL/GenBank/DDBJ databases">
        <authorList>
            <person name="Waldvogel A.-M."/>
            <person name="Schoenle A."/>
        </authorList>
    </citation>
    <scope>NUCLEOTIDE SEQUENCE [LARGE SCALE GENOMIC DNA]</scope>
</reference>
<dbReference type="PANTHER" id="PTHR13206:SF0">
    <property type="entry name" value="E3 UBIQUITIN-PROTEIN LIGASE FANCL"/>
    <property type="match status" value="1"/>
</dbReference>
<dbReference type="GO" id="GO:0061630">
    <property type="term" value="F:ubiquitin protein ligase activity"/>
    <property type="evidence" value="ECO:0007669"/>
    <property type="project" value="TreeGrafter"/>
</dbReference>
<evidence type="ECO:0000313" key="4">
    <source>
        <dbReference type="Proteomes" id="UP001497482"/>
    </source>
</evidence>
<evidence type="ECO:0000313" key="3">
    <source>
        <dbReference type="EMBL" id="CAL1578555.1"/>
    </source>
</evidence>
<feature type="domain" description="Fanconi anemia complex subunit FancL WD-repeat containing" evidence="1">
    <location>
        <begin position="5"/>
        <end position="89"/>
    </location>
</feature>
<dbReference type="CDD" id="cd23786">
    <property type="entry name" value="ELF_FANCL"/>
    <property type="match status" value="1"/>
</dbReference>
<evidence type="ECO:0000259" key="2">
    <source>
        <dbReference type="Pfam" id="PF18890"/>
    </source>
</evidence>
<dbReference type="Pfam" id="PF18890">
    <property type="entry name" value="FANCL_d2"/>
    <property type="match status" value="1"/>
</dbReference>
<evidence type="ECO:0000259" key="1">
    <source>
        <dbReference type="Pfam" id="PF09765"/>
    </source>
</evidence>
<organism evidence="3 4">
    <name type="scientific">Knipowitschia caucasica</name>
    <name type="common">Caucasian dwarf goby</name>
    <name type="synonym">Pomatoschistus caucasicus</name>
    <dbReference type="NCBI Taxonomy" id="637954"/>
    <lineage>
        <taxon>Eukaryota</taxon>
        <taxon>Metazoa</taxon>
        <taxon>Chordata</taxon>
        <taxon>Craniata</taxon>
        <taxon>Vertebrata</taxon>
        <taxon>Euteleostomi</taxon>
        <taxon>Actinopterygii</taxon>
        <taxon>Neopterygii</taxon>
        <taxon>Teleostei</taxon>
        <taxon>Neoteleostei</taxon>
        <taxon>Acanthomorphata</taxon>
        <taxon>Gobiaria</taxon>
        <taxon>Gobiiformes</taxon>
        <taxon>Gobioidei</taxon>
        <taxon>Gobiidae</taxon>
        <taxon>Gobiinae</taxon>
        <taxon>Knipowitschia</taxon>
    </lineage>
</organism>
<dbReference type="InterPro" id="IPR043898">
    <property type="entry name" value="FANCL_d2"/>
</dbReference>
<dbReference type="PANTHER" id="PTHR13206">
    <property type="entry name" value="UBIQUITIN LIGASE PROTEIN PHF9 FANCONI ANEMIA GROUP L PROTEIN"/>
    <property type="match status" value="1"/>
</dbReference>
<dbReference type="EMBL" id="OZ035835">
    <property type="protein sequence ID" value="CAL1578555.1"/>
    <property type="molecule type" value="Genomic_DNA"/>
</dbReference>
<protein>
    <submittedName>
        <fullName evidence="3">Uncharacterized protein</fullName>
    </submittedName>
</protein>